<gene>
    <name evidence="2" type="ORF">QJ036_04875</name>
</gene>
<dbReference type="RefSeq" id="WP_283230321.1">
    <property type="nucleotide sequence ID" value="NZ_JASGBQ010000005.1"/>
</dbReference>
<dbReference type="InterPro" id="IPR037465">
    <property type="entry name" value="YlxR"/>
</dbReference>
<dbReference type="NCBIfam" id="NF047356">
    <property type="entry name" value="RNA_bind_RnpM"/>
    <property type="match status" value="1"/>
</dbReference>
<dbReference type="Proteomes" id="UP001300383">
    <property type="component" value="Unassembled WGS sequence"/>
</dbReference>
<dbReference type="PANTHER" id="PTHR34215:SF1">
    <property type="entry name" value="YLXR DOMAIN-CONTAINING PROTEIN"/>
    <property type="match status" value="1"/>
</dbReference>
<evidence type="ECO:0000313" key="3">
    <source>
        <dbReference type="Proteomes" id="UP001300383"/>
    </source>
</evidence>
<name>A0AAP4B8S3_9FIRM</name>
<protein>
    <submittedName>
        <fullName evidence="2">YlxR family protein</fullName>
    </submittedName>
</protein>
<keyword evidence="3" id="KW-1185">Reference proteome</keyword>
<comment type="caution">
    <text evidence="2">The sequence shown here is derived from an EMBL/GenBank/DDBJ whole genome shotgun (WGS) entry which is preliminary data.</text>
</comment>
<dbReference type="EMBL" id="JASGBQ010000005">
    <property type="protein sequence ID" value="MDI9241814.1"/>
    <property type="molecule type" value="Genomic_DNA"/>
</dbReference>
<dbReference type="Gene3D" id="3.30.1230.10">
    <property type="entry name" value="YlxR-like"/>
    <property type="match status" value="1"/>
</dbReference>
<dbReference type="Pfam" id="PF04296">
    <property type="entry name" value="YlxR"/>
    <property type="match status" value="1"/>
</dbReference>
<feature type="domain" description="YlxR" evidence="1">
    <location>
        <begin position="10"/>
        <end position="82"/>
    </location>
</feature>
<evidence type="ECO:0000259" key="1">
    <source>
        <dbReference type="Pfam" id="PF04296"/>
    </source>
</evidence>
<dbReference type="PANTHER" id="PTHR34215">
    <property type="entry name" value="BLL0784 PROTEIN"/>
    <property type="match status" value="1"/>
</dbReference>
<dbReference type="SUPFAM" id="SSF64376">
    <property type="entry name" value="YlxR-like"/>
    <property type="match status" value="1"/>
</dbReference>
<accession>A0AAP4B8S3</accession>
<proteinExistence type="predicted"/>
<dbReference type="CDD" id="cd00279">
    <property type="entry name" value="YlxR"/>
    <property type="match status" value="1"/>
</dbReference>
<dbReference type="InterPro" id="IPR035931">
    <property type="entry name" value="YlxR-like_sf"/>
</dbReference>
<reference evidence="2 3" key="1">
    <citation type="submission" date="2023-05" db="EMBL/GenBank/DDBJ databases">
        <title>[ruminococcus] sp. nov., isolated from a pig farm feces dump.</title>
        <authorList>
            <person name="Chang Y.-H."/>
        </authorList>
    </citation>
    <scope>NUCLEOTIDE SEQUENCE [LARGE SCALE GENOMIC DNA]</scope>
    <source>
        <strain evidence="2 3">YH-rum2234</strain>
    </source>
</reference>
<sequence>MNGKRKSPQRQCVGCGEMKNKKDMLRILKTAEGDIILDATGKKNGRGAYLCFDRACFEKAVKGRGLERSFRMPVSKEVYERLGKELEAIESGQSAVAAEPGHEGR</sequence>
<dbReference type="AlphaFoldDB" id="A0AAP4B8S3"/>
<dbReference type="InterPro" id="IPR007393">
    <property type="entry name" value="YlxR_dom"/>
</dbReference>
<organism evidence="2 3">
    <name type="scientific">Fusibacillus kribbianus</name>
    <dbReference type="NCBI Taxonomy" id="3044208"/>
    <lineage>
        <taxon>Bacteria</taxon>
        <taxon>Bacillati</taxon>
        <taxon>Bacillota</taxon>
        <taxon>Clostridia</taxon>
        <taxon>Lachnospirales</taxon>
        <taxon>Lachnospiraceae</taxon>
        <taxon>Fusibacillus</taxon>
    </lineage>
</organism>
<evidence type="ECO:0000313" key="2">
    <source>
        <dbReference type="EMBL" id="MDI9241814.1"/>
    </source>
</evidence>